<dbReference type="Pfam" id="PF13602">
    <property type="entry name" value="ADH_zinc_N_2"/>
    <property type="match status" value="1"/>
</dbReference>
<evidence type="ECO:0000313" key="2">
    <source>
        <dbReference type="EMBL" id="KAK5994401.1"/>
    </source>
</evidence>
<accession>A0ABR0SRQ4</accession>
<name>A0ABR0SRQ4_9HYPO</name>
<dbReference type="SUPFAM" id="SSF51735">
    <property type="entry name" value="NAD(P)-binding Rossmann-fold domains"/>
    <property type="match status" value="1"/>
</dbReference>
<reference evidence="2 3" key="1">
    <citation type="submission" date="2024-01" db="EMBL/GenBank/DDBJ databases">
        <title>Complete genome of Cladobotryum mycophilum ATHUM6906.</title>
        <authorList>
            <person name="Christinaki A.C."/>
            <person name="Myridakis A.I."/>
            <person name="Kouvelis V.N."/>
        </authorList>
    </citation>
    <scope>NUCLEOTIDE SEQUENCE [LARGE SCALE GENOMIC DNA]</scope>
    <source>
        <strain evidence="2 3">ATHUM6906</strain>
    </source>
</reference>
<evidence type="ECO:0000259" key="1">
    <source>
        <dbReference type="SMART" id="SM00829"/>
    </source>
</evidence>
<evidence type="ECO:0000313" key="3">
    <source>
        <dbReference type="Proteomes" id="UP001338125"/>
    </source>
</evidence>
<organism evidence="2 3">
    <name type="scientific">Cladobotryum mycophilum</name>
    <dbReference type="NCBI Taxonomy" id="491253"/>
    <lineage>
        <taxon>Eukaryota</taxon>
        <taxon>Fungi</taxon>
        <taxon>Dikarya</taxon>
        <taxon>Ascomycota</taxon>
        <taxon>Pezizomycotina</taxon>
        <taxon>Sordariomycetes</taxon>
        <taxon>Hypocreomycetidae</taxon>
        <taxon>Hypocreales</taxon>
        <taxon>Hypocreaceae</taxon>
        <taxon>Cladobotryum</taxon>
    </lineage>
</organism>
<proteinExistence type="predicted"/>
<protein>
    <submittedName>
        <fullName evidence="2">Zinc-binding oxidoreductase</fullName>
    </submittedName>
</protein>
<dbReference type="Gene3D" id="3.90.180.10">
    <property type="entry name" value="Medium-chain alcohol dehydrogenases, catalytic domain"/>
    <property type="match status" value="1"/>
</dbReference>
<dbReference type="InterPro" id="IPR011032">
    <property type="entry name" value="GroES-like_sf"/>
</dbReference>
<dbReference type="InterPro" id="IPR036291">
    <property type="entry name" value="NAD(P)-bd_dom_sf"/>
</dbReference>
<keyword evidence="3" id="KW-1185">Reference proteome</keyword>
<dbReference type="SUPFAM" id="SSF50129">
    <property type="entry name" value="GroES-like"/>
    <property type="match status" value="1"/>
</dbReference>
<gene>
    <name evidence="2" type="ORF">PT974_04875</name>
</gene>
<sequence length="341" mass="36667">MLQIPHIFFRNDTMKAIEVIGPKTSPEVTLNPSAPKPIPKSAEILIKVHAAGITADELAWPELWEEVPVRIPGHDISGVVAALGPDYKGSLSVGDDVYSMLHAVRGLGQAEFSIAEDEEVAKKPKSITHAQAAALPIPVLTAWEGVFEHAKLEKGTKVLITGASGAVGHVTVQIASKIAGAEVIALASSRHHDTLKELGASRVVDYNTPNWEDSIKDVDVVFDTVGDPILAKTWKTVKSDGLIITVGNTPPAWDFGNGEPEELKDHPDVKWFFFIVSSKNETLARVAGLIDDGTIKTLPVKGFSIDQGVEAWKVATQRGRTGKVVIEFVTKDSQQNGASKK</sequence>
<dbReference type="CDD" id="cd05289">
    <property type="entry name" value="MDR_like_2"/>
    <property type="match status" value="1"/>
</dbReference>
<feature type="domain" description="Enoyl reductase (ER)" evidence="1">
    <location>
        <begin position="23"/>
        <end position="326"/>
    </location>
</feature>
<dbReference type="PANTHER" id="PTHR11695">
    <property type="entry name" value="ALCOHOL DEHYDROGENASE RELATED"/>
    <property type="match status" value="1"/>
</dbReference>
<dbReference type="Proteomes" id="UP001338125">
    <property type="component" value="Unassembled WGS sequence"/>
</dbReference>
<dbReference type="Pfam" id="PF08240">
    <property type="entry name" value="ADH_N"/>
    <property type="match status" value="1"/>
</dbReference>
<dbReference type="InterPro" id="IPR050700">
    <property type="entry name" value="YIM1/Zinc_Alcohol_DH_Fams"/>
</dbReference>
<dbReference type="SMART" id="SM00829">
    <property type="entry name" value="PKS_ER"/>
    <property type="match status" value="1"/>
</dbReference>
<dbReference type="InterPro" id="IPR013154">
    <property type="entry name" value="ADH-like_N"/>
</dbReference>
<dbReference type="Gene3D" id="3.40.50.720">
    <property type="entry name" value="NAD(P)-binding Rossmann-like Domain"/>
    <property type="match status" value="1"/>
</dbReference>
<dbReference type="PANTHER" id="PTHR11695:SF294">
    <property type="entry name" value="RETICULON-4-INTERACTING PROTEIN 1, MITOCHONDRIAL"/>
    <property type="match status" value="1"/>
</dbReference>
<dbReference type="EMBL" id="JAVFKD010000010">
    <property type="protein sequence ID" value="KAK5994401.1"/>
    <property type="molecule type" value="Genomic_DNA"/>
</dbReference>
<dbReference type="InterPro" id="IPR020843">
    <property type="entry name" value="ER"/>
</dbReference>
<comment type="caution">
    <text evidence="2">The sequence shown here is derived from an EMBL/GenBank/DDBJ whole genome shotgun (WGS) entry which is preliminary data.</text>
</comment>